<comment type="function">
    <text evidence="4">Protein S19 forms a complex with S13 that binds strongly to the 16S ribosomal RNA.</text>
</comment>
<sequence length="96" mass="11218">MSRTARSEWKGPFLTKDLWKHLQPRNENSRKLITFGRASVILPFLLDRVVYLYNGKKCFPISITNLKIGYKLGAFIGTRKPTNHLSKDKKKKKKKK</sequence>
<dbReference type="GO" id="GO:0019843">
    <property type="term" value="F:rRNA binding"/>
    <property type="evidence" value="ECO:0007669"/>
    <property type="project" value="UniProtKB-UniRule"/>
</dbReference>
<dbReference type="InterPro" id="IPR023575">
    <property type="entry name" value="Ribosomal_uS19_SF"/>
</dbReference>
<comment type="subcellular location">
    <subcellularLocation>
        <location evidence="4">Plastid</location>
        <location evidence="4">Chloroplast</location>
    </subcellularLocation>
</comment>
<keyword evidence="4" id="KW-0694">RNA-binding</keyword>
<keyword evidence="6" id="KW-0934">Plastid</keyword>
<dbReference type="PIRSF" id="PIRSF002144">
    <property type="entry name" value="Ribosomal_S19"/>
    <property type="match status" value="1"/>
</dbReference>
<evidence type="ECO:0000256" key="2">
    <source>
        <dbReference type="ARBA" id="ARBA00022980"/>
    </source>
</evidence>
<dbReference type="EMBL" id="KM062132">
    <property type="protein sequence ID" value="AIE11688.1"/>
    <property type="molecule type" value="mRNA"/>
</dbReference>
<dbReference type="AlphaFoldDB" id="D9IXJ2"/>
<dbReference type="GO" id="GO:0005763">
    <property type="term" value="C:mitochondrial small ribosomal subunit"/>
    <property type="evidence" value="ECO:0007669"/>
    <property type="project" value="TreeGrafter"/>
</dbReference>
<keyword evidence="2 4" id="KW-0689">Ribosomal protein</keyword>
<dbReference type="InterPro" id="IPR002222">
    <property type="entry name" value="Ribosomal_uS19"/>
</dbReference>
<organism evidence="6">
    <name type="scientific">Chromera velia</name>
    <dbReference type="NCBI Taxonomy" id="505693"/>
    <lineage>
        <taxon>Eukaryota</taxon>
        <taxon>Sar</taxon>
        <taxon>Alveolata</taxon>
        <taxon>Colpodellida</taxon>
        <taxon>Chromeraceae</taxon>
        <taxon>Chromera</taxon>
    </lineage>
</organism>
<comment type="similarity">
    <text evidence="1 4 5">Belongs to the universal ribosomal protein uS19 family.</text>
</comment>
<geneLocation type="chloroplast" evidence="6"/>
<evidence type="ECO:0000313" key="7">
    <source>
        <dbReference type="EMBL" id="AIE11688.1"/>
    </source>
</evidence>
<dbReference type="PRINTS" id="PR00975">
    <property type="entry name" value="RIBOSOMALS19"/>
</dbReference>
<dbReference type="GO" id="GO:0003735">
    <property type="term" value="F:structural constituent of ribosome"/>
    <property type="evidence" value="ECO:0007669"/>
    <property type="project" value="InterPro"/>
</dbReference>
<dbReference type="RefSeq" id="YP_003795278.1">
    <property type="nucleotide sequence ID" value="NC_014340.2"/>
</dbReference>
<keyword evidence="4" id="KW-0699">rRNA-binding</keyword>
<dbReference type="HAMAP" id="MF_00531">
    <property type="entry name" value="Ribosomal_uS19"/>
    <property type="match status" value="1"/>
</dbReference>
<dbReference type="EMBL" id="HM222967">
    <property type="protein sequence ID" value="ADJ66520.1"/>
    <property type="molecule type" value="Genomic_DNA"/>
</dbReference>
<dbReference type="GO" id="GO:0006412">
    <property type="term" value="P:translation"/>
    <property type="evidence" value="ECO:0007669"/>
    <property type="project" value="UniProtKB-UniRule"/>
</dbReference>
<dbReference type="Pfam" id="PF00203">
    <property type="entry name" value="Ribosomal_S19"/>
    <property type="match status" value="1"/>
</dbReference>
<dbReference type="PANTHER" id="PTHR11880">
    <property type="entry name" value="RIBOSOMAL PROTEIN S19P FAMILY MEMBER"/>
    <property type="match status" value="1"/>
</dbReference>
<proteinExistence type="evidence at transcript level"/>
<protein>
    <recommendedName>
        <fullName evidence="4">Small ribosomal subunit protein uS19c</fullName>
    </recommendedName>
</protein>
<keyword evidence="6" id="KW-0150">Chloroplast</keyword>
<keyword evidence="3 4" id="KW-0687">Ribonucleoprotein</keyword>
<reference evidence="7" key="3">
    <citation type="submission" date="2013-12" db="EMBL/GenBank/DDBJ databases">
        <title>Evolution of chloroplast transcript processing in Plasmodium and its chromerids algal relatives.</title>
        <authorList>
            <person name="Dorrell R.G."/>
            <person name="Drew J."/>
            <person name="Nisbet R.E.R."/>
            <person name="Howe C.J."/>
        </authorList>
    </citation>
    <scope>NUCLEOTIDE SEQUENCE</scope>
    <source>
        <strain evidence="7">CCMP2878</strain>
    </source>
</reference>
<evidence type="ECO:0000256" key="3">
    <source>
        <dbReference type="ARBA" id="ARBA00023274"/>
    </source>
</evidence>
<reference evidence="6" key="2">
    <citation type="submission" date="2013-03" db="EMBL/GenBank/DDBJ databases">
        <title>Split photosystem protein, linear topology, and growth of structural complexity in the recombination-driven plastid genome of Chromera velia.</title>
        <authorList>
            <person name="Janouskovec J."/>
            <person name="Sobotka R."/>
            <person name="Lai D.-H."/>
            <person name="Flegontov P."/>
            <person name="Konik P."/>
            <person name="Komenda J."/>
            <person name="Ali S."/>
            <person name="Prasil O."/>
            <person name="Pain A."/>
            <person name="Obornik M."/>
            <person name="Lukes J."/>
            <person name="Keeling P.J."/>
        </authorList>
    </citation>
    <scope>NUCLEOTIDE SEQUENCE</scope>
    <source>
        <strain evidence="6">CCMP2878</strain>
    </source>
</reference>
<gene>
    <name evidence="4 6" type="primary">rps19</name>
</gene>
<dbReference type="Gene3D" id="3.30.860.10">
    <property type="entry name" value="30s Ribosomal Protein S19, Chain A"/>
    <property type="match status" value="1"/>
</dbReference>
<dbReference type="SUPFAM" id="SSF54570">
    <property type="entry name" value="Ribosomal protein S19"/>
    <property type="match status" value="1"/>
</dbReference>
<accession>D9IXJ2</accession>
<reference evidence="6" key="1">
    <citation type="journal article" date="2010" name="Proc. Natl. Acad. Sci. U.S.A.">
        <title>A common red algal origin of the apicomplexan, dinoflagellate, and heterokont plastids.</title>
        <authorList>
            <person name="Janouskovec J."/>
            <person name="Horak A."/>
            <person name="Obornik M."/>
            <person name="Lukes J."/>
            <person name="Keeling P.J."/>
        </authorList>
    </citation>
    <scope>NUCLEOTIDE SEQUENCE</scope>
    <source>
        <strain evidence="6">CCMP2878</strain>
    </source>
</reference>
<dbReference type="PANTHER" id="PTHR11880:SF8">
    <property type="entry name" value="SMALL RIBOSOMAL SUBUNIT PROTEIN US19M"/>
    <property type="match status" value="1"/>
</dbReference>
<name>D9IXJ2_9ALVE</name>
<evidence type="ECO:0000256" key="5">
    <source>
        <dbReference type="RuleBase" id="RU003485"/>
    </source>
</evidence>
<dbReference type="GO" id="GO:0000028">
    <property type="term" value="P:ribosomal small subunit assembly"/>
    <property type="evidence" value="ECO:0007669"/>
    <property type="project" value="TreeGrafter"/>
</dbReference>
<dbReference type="GO" id="GO:0009507">
    <property type="term" value="C:chloroplast"/>
    <property type="evidence" value="ECO:0007669"/>
    <property type="project" value="UniProtKB-SubCell"/>
</dbReference>
<dbReference type="GeneID" id="9480905"/>
<evidence type="ECO:0000256" key="1">
    <source>
        <dbReference type="ARBA" id="ARBA00007345"/>
    </source>
</evidence>
<evidence type="ECO:0000313" key="6">
    <source>
        <dbReference type="EMBL" id="ADJ66520.1"/>
    </source>
</evidence>
<evidence type="ECO:0000256" key="4">
    <source>
        <dbReference type="HAMAP-Rule" id="MF_00531"/>
    </source>
</evidence>